<comment type="caution">
    <text evidence="1">The sequence shown here is derived from an EMBL/GenBank/DDBJ whole genome shotgun (WGS) entry which is preliminary data.</text>
</comment>
<proteinExistence type="predicted"/>
<keyword evidence="2" id="KW-1185">Reference proteome</keyword>
<reference evidence="2" key="1">
    <citation type="journal article" date="2024" name="Front. Bioeng. Biotechnol.">
        <title>Genome-scale model development and genomic sequencing of the oleaginous clade Lipomyces.</title>
        <authorList>
            <person name="Czajka J.J."/>
            <person name="Han Y."/>
            <person name="Kim J."/>
            <person name="Mondo S.J."/>
            <person name="Hofstad B.A."/>
            <person name="Robles A."/>
            <person name="Haridas S."/>
            <person name="Riley R."/>
            <person name="LaButti K."/>
            <person name="Pangilinan J."/>
            <person name="Andreopoulos W."/>
            <person name="Lipzen A."/>
            <person name="Yan J."/>
            <person name="Wang M."/>
            <person name="Ng V."/>
            <person name="Grigoriev I.V."/>
            <person name="Spatafora J.W."/>
            <person name="Magnuson J.K."/>
            <person name="Baker S.E."/>
            <person name="Pomraning K.R."/>
        </authorList>
    </citation>
    <scope>NUCLEOTIDE SEQUENCE [LARGE SCALE GENOMIC DNA]</scope>
    <source>
        <strain evidence="2">CBS 7786</strain>
    </source>
</reference>
<sequence>MDSSNIFYILFVLVGLCLSNMSHRRSTAVACALSRVNNNAPPLSEDAFRAKATIMIAWPIALCGKPRGLHDTIPAPCRHHSMWLAPANPSLWTLSQQNEVLLTGFVS</sequence>
<evidence type="ECO:0000313" key="2">
    <source>
        <dbReference type="Proteomes" id="UP001433508"/>
    </source>
</evidence>
<dbReference type="EMBL" id="MU971372">
    <property type="protein sequence ID" value="KAK9237185.1"/>
    <property type="molecule type" value="Genomic_DNA"/>
</dbReference>
<name>A0ACC3T0Y4_LIPKO</name>
<gene>
    <name evidence="1" type="ORF">V1525DRAFT_404480</name>
</gene>
<accession>A0ACC3T0Y4</accession>
<protein>
    <submittedName>
        <fullName evidence="1">Uncharacterized protein</fullName>
    </submittedName>
</protein>
<dbReference type="Proteomes" id="UP001433508">
    <property type="component" value="Unassembled WGS sequence"/>
</dbReference>
<evidence type="ECO:0000313" key="1">
    <source>
        <dbReference type="EMBL" id="KAK9237185.1"/>
    </source>
</evidence>
<organism evidence="1 2">
    <name type="scientific">Lipomyces kononenkoae</name>
    <name type="common">Yeast</name>
    <dbReference type="NCBI Taxonomy" id="34357"/>
    <lineage>
        <taxon>Eukaryota</taxon>
        <taxon>Fungi</taxon>
        <taxon>Dikarya</taxon>
        <taxon>Ascomycota</taxon>
        <taxon>Saccharomycotina</taxon>
        <taxon>Lipomycetes</taxon>
        <taxon>Lipomycetales</taxon>
        <taxon>Lipomycetaceae</taxon>
        <taxon>Lipomyces</taxon>
    </lineage>
</organism>